<feature type="transmembrane region" description="Helical" evidence="7">
    <location>
        <begin position="394"/>
        <end position="413"/>
    </location>
</feature>
<dbReference type="InParanoid" id="B8M873"/>
<feature type="transmembrane region" description="Helical" evidence="7">
    <location>
        <begin position="97"/>
        <end position="115"/>
    </location>
</feature>
<feature type="transmembrane region" description="Helical" evidence="7">
    <location>
        <begin position="534"/>
        <end position="557"/>
    </location>
</feature>
<feature type="transmembrane region" description="Helical" evidence="7">
    <location>
        <begin position="127"/>
        <end position="146"/>
    </location>
</feature>
<proteinExistence type="inferred from homology"/>
<evidence type="ECO:0000256" key="3">
    <source>
        <dbReference type="ARBA" id="ARBA00022448"/>
    </source>
</evidence>
<dbReference type="HOGENOM" id="CLU_000960_22_1_1"/>
<dbReference type="InterPro" id="IPR020846">
    <property type="entry name" value="MFS_dom"/>
</dbReference>
<dbReference type="GO" id="GO:0022857">
    <property type="term" value="F:transmembrane transporter activity"/>
    <property type="evidence" value="ECO:0007669"/>
    <property type="project" value="InterPro"/>
</dbReference>
<keyword evidence="10" id="KW-1185">Reference proteome</keyword>
<dbReference type="GO" id="GO:0005886">
    <property type="term" value="C:plasma membrane"/>
    <property type="evidence" value="ECO:0007669"/>
    <property type="project" value="TreeGrafter"/>
</dbReference>
<reference evidence="10" key="1">
    <citation type="journal article" date="2015" name="Genome Announc.">
        <title>Genome sequence of the AIDS-associated pathogen Penicillium marneffei (ATCC18224) and its near taxonomic relative Talaromyces stipitatus (ATCC10500).</title>
        <authorList>
            <person name="Nierman W.C."/>
            <person name="Fedorova-Abrams N.D."/>
            <person name="Andrianopoulos A."/>
        </authorList>
    </citation>
    <scope>NUCLEOTIDE SEQUENCE [LARGE SCALE GENOMIC DNA]</scope>
    <source>
        <strain evidence="10">ATCC 10500 / CBS 375.48 / QM 6759 / NRRL 1006</strain>
    </source>
</reference>
<gene>
    <name evidence="9" type="ORF">TSTA_032880</name>
</gene>
<feature type="transmembrane region" description="Helical" evidence="7">
    <location>
        <begin position="57"/>
        <end position="75"/>
    </location>
</feature>
<dbReference type="InterPro" id="IPR036259">
    <property type="entry name" value="MFS_trans_sf"/>
</dbReference>
<keyword evidence="6 7" id="KW-0472">Membrane</keyword>
<evidence type="ECO:0000256" key="6">
    <source>
        <dbReference type="ARBA" id="ARBA00023136"/>
    </source>
</evidence>
<feature type="transmembrane region" description="Helical" evidence="7">
    <location>
        <begin position="216"/>
        <end position="235"/>
    </location>
</feature>
<accession>B8M873</accession>
<evidence type="ECO:0000256" key="5">
    <source>
        <dbReference type="ARBA" id="ARBA00022989"/>
    </source>
</evidence>
<comment type="similarity">
    <text evidence="2">Belongs to the major facilitator superfamily. TCR/Tet family.</text>
</comment>
<dbReference type="GeneID" id="8105026"/>
<feature type="transmembrane region" description="Helical" evidence="7">
    <location>
        <begin position="188"/>
        <end position="210"/>
    </location>
</feature>
<dbReference type="PROSITE" id="PS50850">
    <property type="entry name" value="MFS"/>
    <property type="match status" value="1"/>
</dbReference>
<dbReference type="VEuPathDB" id="FungiDB:TSTA_032880"/>
<feature type="transmembrane region" description="Helical" evidence="7">
    <location>
        <begin position="152"/>
        <end position="176"/>
    </location>
</feature>
<dbReference type="Pfam" id="PF07690">
    <property type="entry name" value="MFS_1"/>
    <property type="match status" value="1"/>
</dbReference>
<dbReference type="RefSeq" id="XP_002480469.1">
    <property type="nucleotide sequence ID" value="XM_002480424.1"/>
</dbReference>
<dbReference type="FunFam" id="1.20.1250.20:FF:000429">
    <property type="entry name" value="MFS drug efflux transporter, putative"/>
    <property type="match status" value="1"/>
</dbReference>
<feature type="transmembrane region" description="Helical" evidence="7">
    <location>
        <begin position="286"/>
        <end position="304"/>
    </location>
</feature>
<comment type="subcellular location">
    <subcellularLocation>
        <location evidence="1">Membrane</location>
        <topology evidence="1">Multi-pass membrane protein</topology>
    </subcellularLocation>
</comment>
<dbReference type="AlphaFoldDB" id="B8M873"/>
<dbReference type="PANTHER" id="PTHR23501">
    <property type="entry name" value="MAJOR FACILITATOR SUPERFAMILY"/>
    <property type="match status" value="1"/>
</dbReference>
<keyword evidence="4 7" id="KW-0812">Transmembrane</keyword>
<dbReference type="OMA" id="FGMKWER"/>
<keyword evidence="3" id="KW-0813">Transport</keyword>
<evidence type="ECO:0000313" key="10">
    <source>
        <dbReference type="Proteomes" id="UP000001745"/>
    </source>
</evidence>
<dbReference type="SUPFAM" id="SSF103473">
    <property type="entry name" value="MFS general substrate transporter"/>
    <property type="match status" value="1"/>
</dbReference>
<evidence type="ECO:0000256" key="7">
    <source>
        <dbReference type="SAM" id="Phobius"/>
    </source>
</evidence>
<feature type="transmembrane region" description="Helical" evidence="7">
    <location>
        <begin position="361"/>
        <end position="382"/>
    </location>
</feature>
<keyword evidence="5 7" id="KW-1133">Transmembrane helix</keyword>
<feature type="transmembrane region" description="Helical" evidence="7">
    <location>
        <begin position="451"/>
        <end position="475"/>
    </location>
</feature>
<dbReference type="eggNOG" id="KOG0254">
    <property type="taxonomic scope" value="Eukaryota"/>
</dbReference>
<name>B8M873_TALSN</name>
<evidence type="ECO:0000256" key="2">
    <source>
        <dbReference type="ARBA" id="ARBA00007520"/>
    </source>
</evidence>
<feature type="transmembrane region" description="Helical" evidence="7">
    <location>
        <begin position="256"/>
        <end position="280"/>
    </location>
</feature>
<dbReference type="PhylomeDB" id="B8M873"/>
<feature type="transmembrane region" description="Helical" evidence="7">
    <location>
        <begin position="425"/>
        <end position="444"/>
    </location>
</feature>
<protein>
    <submittedName>
        <fullName evidence="9">Efflux pump antibiotic resistance protein, putative</fullName>
    </submittedName>
</protein>
<organism evidence="9 10">
    <name type="scientific">Talaromyces stipitatus (strain ATCC 10500 / CBS 375.48 / QM 6759 / NRRL 1006)</name>
    <name type="common">Penicillium stipitatum</name>
    <dbReference type="NCBI Taxonomy" id="441959"/>
    <lineage>
        <taxon>Eukaryota</taxon>
        <taxon>Fungi</taxon>
        <taxon>Dikarya</taxon>
        <taxon>Ascomycota</taxon>
        <taxon>Pezizomycotina</taxon>
        <taxon>Eurotiomycetes</taxon>
        <taxon>Eurotiomycetidae</taxon>
        <taxon>Eurotiales</taxon>
        <taxon>Trichocomaceae</taxon>
        <taxon>Talaromyces</taxon>
        <taxon>Talaromyces sect. Talaromyces</taxon>
    </lineage>
</organism>
<evidence type="ECO:0000256" key="4">
    <source>
        <dbReference type="ARBA" id="ARBA00022692"/>
    </source>
</evidence>
<feature type="domain" description="Major facilitator superfamily (MFS) profile" evidence="8">
    <location>
        <begin position="62"/>
        <end position="570"/>
    </location>
</feature>
<dbReference type="EMBL" id="EQ962654">
    <property type="protein sequence ID" value="EED20035.1"/>
    <property type="molecule type" value="Genomic_DNA"/>
</dbReference>
<feature type="transmembrane region" description="Helical" evidence="7">
    <location>
        <begin position="325"/>
        <end position="349"/>
    </location>
</feature>
<dbReference type="Gene3D" id="1.20.1250.20">
    <property type="entry name" value="MFS general substrate transporter like domains"/>
    <property type="match status" value="1"/>
</dbReference>
<evidence type="ECO:0000256" key="1">
    <source>
        <dbReference type="ARBA" id="ARBA00004141"/>
    </source>
</evidence>
<sequence length="570" mass="60977">MSSEKSFTSSNPVVDNSALAKVTTDEEVALENEQDTAQGAAATTAVDPVFPRDVHGWSWALVILSILCSTFLFGLDNTIAADVQPAIVESFNSINKISWVSVAFMMGAGSTNLFWGQMYSQFNLKYLYIISIVLFQIGSALCGAAPNMNVLIVGRAICGVGGAGSYVGVMTLISVLTTDQERSAYLSIPSITWGTAMVLGPIIGGAFTVSKAGWRWAFYINLLIGAACAPVYLILVPSKDARPGVSLKDRINKIDFVGFFILSGIFVSLLMAISFGGAVYPWGSGHIIALFIVSGVLVIFYWLQQGLSIGTPRANRMIPFEFIRNVQLMLVFLCGTTSATATYIPVYFLPLYFQLVRGDSALMAGVRLLPLVCFLIASILIAGQVVSRTGHWQGWFLGGSVIVLIGGVLLYAIDEHTSNAKIYGYSILVGTGAGSYLQLPFAAAQYSVAPIWIPVAVGLISFAQLAAPSVALSIANTVFVNKATLNLSVYLPDYSGDQITRIISGVGSQYLELMSPSQREGVNSIITHAIGKSYILVITCGGTSLILSTFLIGLSIVNRRKSKTARNGIY</sequence>
<dbReference type="PANTHER" id="PTHR23501:SF12">
    <property type="entry name" value="MAJOR FACILITATOR SUPERFAMILY (MFS) PROFILE DOMAIN-CONTAINING PROTEIN-RELATED"/>
    <property type="match status" value="1"/>
</dbReference>
<dbReference type="OrthoDB" id="4224513at2759"/>
<evidence type="ECO:0000313" key="9">
    <source>
        <dbReference type="EMBL" id="EED20035.1"/>
    </source>
</evidence>
<dbReference type="InterPro" id="IPR011701">
    <property type="entry name" value="MFS"/>
</dbReference>
<evidence type="ECO:0000259" key="8">
    <source>
        <dbReference type="PROSITE" id="PS50850"/>
    </source>
</evidence>
<dbReference type="Proteomes" id="UP000001745">
    <property type="component" value="Unassembled WGS sequence"/>
</dbReference>